<proteinExistence type="predicted"/>
<dbReference type="AlphaFoldDB" id="A0A8S0WSE1"/>
<evidence type="ECO:0000313" key="2">
    <source>
        <dbReference type="EMBL" id="CAA7269737.1"/>
    </source>
</evidence>
<accession>A0A8S0WSE1</accession>
<feature type="region of interest" description="Disordered" evidence="1">
    <location>
        <begin position="1"/>
        <end position="25"/>
    </location>
</feature>
<feature type="compositionally biased region" description="Basic and acidic residues" evidence="1">
    <location>
        <begin position="8"/>
        <end position="24"/>
    </location>
</feature>
<sequence length="155" mass="15979">MSQSPAKTDVDFYKKAERPKHDKGNVSVQIHQALNASVTWGQESKDVEVTDCPINVAIGNPNAAATPASALSFAEGTPVGETSQEGTATAELAQNTAPPAVAPSAVQTMRERLAAAAASRIARNTPAQIVTLADITPREEEAGARGSSDTAGRVA</sequence>
<organism evidence="2 3">
    <name type="scientific">Cyclocybe aegerita</name>
    <name type="common">Black poplar mushroom</name>
    <name type="synonym">Agrocybe aegerita</name>
    <dbReference type="NCBI Taxonomy" id="1973307"/>
    <lineage>
        <taxon>Eukaryota</taxon>
        <taxon>Fungi</taxon>
        <taxon>Dikarya</taxon>
        <taxon>Basidiomycota</taxon>
        <taxon>Agaricomycotina</taxon>
        <taxon>Agaricomycetes</taxon>
        <taxon>Agaricomycetidae</taxon>
        <taxon>Agaricales</taxon>
        <taxon>Agaricineae</taxon>
        <taxon>Bolbitiaceae</taxon>
        <taxon>Cyclocybe</taxon>
    </lineage>
</organism>
<feature type="region of interest" description="Disordered" evidence="1">
    <location>
        <begin position="74"/>
        <end position="100"/>
    </location>
</feature>
<reference evidence="2 3" key="1">
    <citation type="submission" date="2020-01" db="EMBL/GenBank/DDBJ databases">
        <authorList>
            <person name="Gupta K D."/>
        </authorList>
    </citation>
    <scope>NUCLEOTIDE SEQUENCE [LARGE SCALE GENOMIC DNA]</scope>
</reference>
<protein>
    <submittedName>
        <fullName evidence="2">Uncharacterized protein</fullName>
    </submittedName>
</protein>
<dbReference type="OrthoDB" id="10464017at2759"/>
<evidence type="ECO:0000313" key="3">
    <source>
        <dbReference type="Proteomes" id="UP000467700"/>
    </source>
</evidence>
<gene>
    <name evidence="2" type="ORF">AAE3_LOCUS11794</name>
</gene>
<evidence type="ECO:0000256" key="1">
    <source>
        <dbReference type="SAM" id="MobiDB-lite"/>
    </source>
</evidence>
<keyword evidence="3" id="KW-1185">Reference proteome</keyword>
<feature type="region of interest" description="Disordered" evidence="1">
    <location>
        <begin position="132"/>
        <end position="155"/>
    </location>
</feature>
<dbReference type="Proteomes" id="UP000467700">
    <property type="component" value="Unassembled WGS sequence"/>
</dbReference>
<dbReference type="EMBL" id="CACVBS010000079">
    <property type="protein sequence ID" value="CAA7269737.1"/>
    <property type="molecule type" value="Genomic_DNA"/>
</dbReference>
<comment type="caution">
    <text evidence="2">The sequence shown here is derived from an EMBL/GenBank/DDBJ whole genome shotgun (WGS) entry which is preliminary data.</text>
</comment>
<name>A0A8S0WSE1_CYCAE</name>
<feature type="compositionally biased region" description="Polar residues" evidence="1">
    <location>
        <begin position="80"/>
        <end position="97"/>
    </location>
</feature>